<dbReference type="GO" id="GO:0042910">
    <property type="term" value="F:xenobiotic transmembrane transporter activity"/>
    <property type="evidence" value="ECO:0007669"/>
    <property type="project" value="TreeGrafter"/>
</dbReference>
<evidence type="ECO:0000256" key="6">
    <source>
        <dbReference type="ARBA" id="ARBA00022692"/>
    </source>
</evidence>
<sequence>MISRFFINRPVFATVLSIVIVLAGLAAMRVLPIAQYPDIVPPQVVISATYPGASAEVISETVASPIEQEINGVPGMIYMNSSANNAGTLSMSVSFEIGTDPDQATIDVNNRVQSALPLLPEEVRRQGVRVDKRSSNILQVITMSSPGGRYDPVYISNYALLNVIDELKRVDGVGDASLFGAKDYSMRIWLRPDKLAQFNMTPADVGQAIQEQNSQFAAGQFGQEPMSSPQVYTYSVSTPGRLVSAEEFGNIILRSDASGASLRLKDVARIELGAQDYAFNASSNGEPSIAIGIYLQPGANALSVTSAIEARMAQLEQRFPDGIVYAIPFDTTRFVEVSIEEVVKTFAEAIILVIIVVYLFLQSLRATLIPLIAVPVSLIGAFAGMYLLGFSINLLTLFGMVLAIGIVVDDAIVVLENVERIIREDGLEPKEAAFKAMEEVSGPVIAIVLVLSSVFIPVGFLGGLAGEMYKQFAITIAVSVIISGIVALTLSPALCALILKKEHGQPLLPFRLFNRGFEKATRGYTSSVRFFLRRAVLGMLVFAAVLGATYTLFQRVPSSLVPSEDQGYVLAVTMLPPASSLSRTTEITDKVTQDIMSLPAVNGVVTFAGFDILSGGQKTSAGVSFVTLKDWSERTAASDDARNLTGTIMGMGAQIRDAIVLSFNPPPITGISMTGGFEMYLQDRTGAGSEKLAEATNKLVAAANQRPELAGVSTTFSVAVPQYKVDVDRQKAKALDVPLTSIFQTMQASFGTLYVNDFTLFGRTYRVNMSSEAEFREKPEDLRHVFVRSNSGEMIPLDALLSVRRIVGPDLVERFNVFPAAKILGNPAPGYSSGQALDAMEQLATETLGDDYTVAWTGSAYQERATAGTAGIAFMFGIVMVFLILAAQYERWTLPIAVLMAVPFGLFGAILAIFLRGLENDVYFQIGLVTLIGLAAKNAILIVEFAVMKREEGMSIHDAAMEGARLRFRPIVMTSLAFILGCVPLAISTGAGSASRHSIGTGVIGGMLAATFLAIFVIPMFYMVFAKLSEWRRTPKDDDKNKHSSPHAEQEKPADA</sequence>
<comment type="subcellular location">
    <subcellularLocation>
        <location evidence="1 9">Cell inner membrane</location>
        <topology evidence="1 9">Multi-pass membrane protein</topology>
    </subcellularLocation>
</comment>
<dbReference type="RefSeq" id="WP_067558247.1">
    <property type="nucleotide sequence ID" value="NZ_LPXN01000132.1"/>
</dbReference>
<dbReference type="FunFam" id="3.30.70.1430:FF:000001">
    <property type="entry name" value="Efflux pump membrane transporter"/>
    <property type="match status" value="1"/>
</dbReference>
<evidence type="ECO:0000256" key="4">
    <source>
        <dbReference type="ARBA" id="ARBA00022475"/>
    </source>
</evidence>
<dbReference type="Proteomes" id="UP000076400">
    <property type="component" value="Unassembled WGS sequence"/>
</dbReference>
<feature type="region of interest" description="Disordered" evidence="10">
    <location>
        <begin position="1034"/>
        <end position="1056"/>
    </location>
</feature>
<proteinExistence type="inferred from homology"/>
<feature type="transmembrane region" description="Helical" evidence="9">
    <location>
        <begin position="867"/>
        <end position="887"/>
    </location>
</feature>
<evidence type="ECO:0000256" key="2">
    <source>
        <dbReference type="ARBA" id="ARBA00010942"/>
    </source>
</evidence>
<dbReference type="PANTHER" id="PTHR32063:SF76">
    <property type="entry name" value="EFFLUX PUMP MEMBRANE TRANSPORTER"/>
    <property type="match status" value="1"/>
</dbReference>
<dbReference type="Gene3D" id="3.30.70.1440">
    <property type="entry name" value="Multidrug efflux transporter AcrB pore domain"/>
    <property type="match status" value="1"/>
</dbReference>
<dbReference type="EMBL" id="LPXN01000132">
    <property type="protein sequence ID" value="KZD05233.1"/>
    <property type="molecule type" value="Genomic_DNA"/>
</dbReference>
<dbReference type="SUPFAM" id="SSF82866">
    <property type="entry name" value="Multidrug efflux transporter AcrB transmembrane domain"/>
    <property type="match status" value="2"/>
</dbReference>
<organism evidence="11 12">
    <name type="scientific">Oceanibaculum pacificum</name>
    <dbReference type="NCBI Taxonomy" id="580166"/>
    <lineage>
        <taxon>Bacteria</taxon>
        <taxon>Pseudomonadati</taxon>
        <taxon>Pseudomonadota</taxon>
        <taxon>Alphaproteobacteria</taxon>
        <taxon>Rhodospirillales</taxon>
        <taxon>Oceanibaculaceae</taxon>
        <taxon>Oceanibaculum</taxon>
    </lineage>
</organism>
<dbReference type="PRINTS" id="PR00702">
    <property type="entry name" value="ACRIFLAVINRP"/>
</dbReference>
<feature type="transmembrane region" description="Helical" evidence="9">
    <location>
        <begin position="472"/>
        <end position="499"/>
    </location>
</feature>
<evidence type="ECO:0000256" key="3">
    <source>
        <dbReference type="ARBA" id="ARBA00022448"/>
    </source>
</evidence>
<protein>
    <recommendedName>
        <fullName evidence="9">Efflux pump membrane transporter</fullName>
    </recommendedName>
</protein>
<keyword evidence="3 9" id="KW-0813">Transport</keyword>
<dbReference type="PANTHER" id="PTHR32063">
    <property type="match status" value="1"/>
</dbReference>
<keyword evidence="8 9" id="KW-0472">Membrane</keyword>
<name>A0A154VV97_9PROT</name>
<dbReference type="InterPro" id="IPR001036">
    <property type="entry name" value="Acrflvin-R"/>
</dbReference>
<keyword evidence="7 9" id="KW-1133">Transmembrane helix</keyword>
<evidence type="ECO:0000313" key="11">
    <source>
        <dbReference type="EMBL" id="KZD05233.1"/>
    </source>
</evidence>
<keyword evidence="12" id="KW-1185">Reference proteome</keyword>
<keyword evidence="6 9" id="KW-0812">Transmembrane</keyword>
<evidence type="ECO:0000256" key="9">
    <source>
        <dbReference type="RuleBase" id="RU364070"/>
    </source>
</evidence>
<feature type="transmembrane region" description="Helical" evidence="9">
    <location>
        <begin position="394"/>
        <end position="415"/>
    </location>
</feature>
<comment type="caution">
    <text evidence="9">Lacks conserved residue(s) required for the propagation of feature annotation.</text>
</comment>
<evidence type="ECO:0000256" key="10">
    <source>
        <dbReference type="SAM" id="MobiDB-lite"/>
    </source>
</evidence>
<gene>
    <name evidence="11" type="ORF">AUP43_11860</name>
</gene>
<dbReference type="Gene3D" id="3.30.2090.10">
    <property type="entry name" value="Multidrug efflux transporter AcrB TolC docking domain, DN and DC subdomains"/>
    <property type="match status" value="2"/>
</dbReference>
<feature type="transmembrane region" description="Helical" evidence="9">
    <location>
        <begin position="444"/>
        <end position="466"/>
    </location>
</feature>
<dbReference type="SUPFAM" id="SSF82693">
    <property type="entry name" value="Multidrug efflux transporter AcrB pore domain, PN1, PN2, PC1 and PC2 subdomains"/>
    <property type="match status" value="3"/>
</dbReference>
<feature type="transmembrane region" description="Helical" evidence="9">
    <location>
        <begin position="368"/>
        <end position="388"/>
    </location>
</feature>
<accession>A0A154VV97</accession>
<feature type="transmembrane region" description="Helical" evidence="9">
    <location>
        <begin position="342"/>
        <end position="361"/>
    </location>
</feature>
<dbReference type="NCBIfam" id="TIGR00915">
    <property type="entry name" value="2A0602"/>
    <property type="match status" value="1"/>
</dbReference>
<dbReference type="Gene3D" id="3.30.70.1320">
    <property type="entry name" value="Multidrug efflux transporter AcrB pore domain like"/>
    <property type="match status" value="1"/>
</dbReference>
<dbReference type="GO" id="GO:0005886">
    <property type="term" value="C:plasma membrane"/>
    <property type="evidence" value="ECO:0007669"/>
    <property type="project" value="UniProtKB-SubCell"/>
</dbReference>
<keyword evidence="4" id="KW-1003">Cell membrane</keyword>
<feature type="transmembrane region" description="Helical" evidence="9">
    <location>
        <begin position="968"/>
        <end position="987"/>
    </location>
</feature>
<feature type="transmembrane region" description="Helical" evidence="9">
    <location>
        <begin position="999"/>
        <end position="1025"/>
    </location>
</feature>
<dbReference type="InterPro" id="IPR004764">
    <property type="entry name" value="MdtF-like"/>
</dbReference>
<evidence type="ECO:0000256" key="8">
    <source>
        <dbReference type="ARBA" id="ARBA00023136"/>
    </source>
</evidence>
<dbReference type="GO" id="GO:0015562">
    <property type="term" value="F:efflux transmembrane transporter activity"/>
    <property type="evidence" value="ECO:0007669"/>
    <property type="project" value="InterPro"/>
</dbReference>
<comment type="similarity">
    <text evidence="2 9">Belongs to the resistance-nodulation-cell division (RND) (TC 2.A.6) family.</text>
</comment>
<keyword evidence="5 9" id="KW-0997">Cell inner membrane</keyword>
<dbReference type="Pfam" id="PF00873">
    <property type="entry name" value="ACR_tran"/>
    <property type="match status" value="1"/>
</dbReference>
<evidence type="ECO:0000313" key="12">
    <source>
        <dbReference type="Proteomes" id="UP000076400"/>
    </source>
</evidence>
<feature type="transmembrane region" description="Helical" evidence="9">
    <location>
        <begin position="894"/>
        <end position="916"/>
    </location>
</feature>
<dbReference type="AlphaFoldDB" id="A0A154VV97"/>
<dbReference type="OrthoDB" id="9806532at2"/>
<evidence type="ECO:0000256" key="7">
    <source>
        <dbReference type="ARBA" id="ARBA00022989"/>
    </source>
</evidence>
<feature type="transmembrane region" description="Helical" evidence="9">
    <location>
        <begin position="531"/>
        <end position="553"/>
    </location>
</feature>
<reference evidence="11 12" key="1">
    <citation type="submission" date="2015-12" db="EMBL/GenBank/DDBJ databases">
        <title>Genome sequence of Oceanibaculum pacificum MCCC 1A02656.</title>
        <authorList>
            <person name="Lu L."/>
            <person name="Lai Q."/>
            <person name="Shao Z."/>
            <person name="Qian P."/>
        </authorList>
    </citation>
    <scope>NUCLEOTIDE SEQUENCE [LARGE SCALE GENOMIC DNA]</scope>
    <source>
        <strain evidence="11 12">MCCC 1A02656</strain>
    </source>
</reference>
<dbReference type="FunFam" id="1.20.1640.10:FF:000001">
    <property type="entry name" value="Efflux pump membrane transporter"/>
    <property type="match status" value="1"/>
</dbReference>
<feature type="transmembrane region" description="Helical" evidence="9">
    <location>
        <begin position="922"/>
        <end position="947"/>
    </location>
</feature>
<dbReference type="InterPro" id="IPR027463">
    <property type="entry name" value="AcrB_DN_DC_subdom"/>
</dbReference>
<evidence type="ECO:0000256" key="5">
    <source>
        <dbReference type="ARBA" id="ARBA00022519"/>
    </source>
</evidence>
<dbReference type="Gene3D" id="3.30.70.1430">
    <property type="entry name" value="Multidrug efflux transporter AcrB pore domain"/>
    <property type="match status" value="2"/>
</dbReference>
<evidence type="ECO:0000256" key="1">
    <source>
        <dbReference type="ARBA" id="ARBA00004429"/>
    </source>
</evidence>
<dbReference type="STRING" id="580166.AUP43_11860"/>
<comment type="caution">
    <text evidence="11">The sequence shown here is derived from an EMBL/GenBank/DDBJ whole genome shotgun (WGS) entry which is preliminary data.</text>
</comment>
<dbReference type="SUPFAM" id="SSF82714">
    <property type="entry name" value="Multidrug efflux transporter AcrB TolC docking domain, DN and DC subdomains"/>
    <property type="match status" value="2"/>
</dbReference>
<dbReference type="NCBIfam" id="NF000282">
    <property type="entry name" value="RND_permease_1"/>
    <property type="match status" value="1"/>
</dbReference>
<dbReference type="GO" id="GO:0009636">
    <property type="term" value="P:response to toxic substance"/>
    <property type="evidence" value="ECO:0007669"/>
    <property type="project" value="UniProtKB-ARBA"/>
</dbReference>
<dbReference type="Gene3D" id="1.20.1640.10">
    <property type="entry name" value="Multidrug efflux transporter AcrB transmembrane domain"/>
    <property type="match status" value="2"/>
</dbReference>